<dbReference type="EMBL" id="CAJNJA010073245">
    <property type="protein sequence ID" value="CAE7909073.1"/>
    <property type="molecule type" value="Genomic_DNA"/>
</dbReference>
<gene>
    <name evidence="1" type="ORF">SNEC2469_LOCUS30886</name>
</gene>
<sequence>MIRVYHHHCQEKLLNEVAFIADSFSPAPHPNLNADIVQAKLDALHYDSEAYAWIHDRFKLQPHGPVDVEKHATIFVKGVVKSLYNEHVLSSIEVLEEISSRAEENCTLAEADLEPLTVALKLLSHPGQGLP</sequence>
<organism evidence="1 2">
    <name type="scientific">Symbiodinium necroappetens</name>
    <dbReference type="NCBI Taxonomy" id="1628268"/>
    <lineage>
        <taxon>Eukaryota</taxon>
        <taxon>Sar</taxon>
        <taxon>Alveolata</taxon>
        <taxon>Dinophyceae</taxon>
        <taxon>Suessiales</taxon>
        <taxon>Symbiodiniaceae</taxon>
        <taxon>Symbiodinium</taxon>
    </lineage>
</organism>
<feature type="non-terminal residue" evidence="1">
    <location>
        <position position="131"/>
    </location>
</feature>
<name>A0A813BJ43_9DINO</name>
<evidence type="ECO:0000313" key="2">
    <source>
        <dbReference type="Proteomes" id="UP000601435"/>
    </source>
</evidence>
<reference evidence="1" key="1">
    <citation type="submission" date="2021-02" db="EMBL/GenBank/DDBJ databases">
        <authorList>
            <person name="Dougan E. K."/>
            <person name="Rhodes N."/>
            <person name="Thang M."/>
            <person name="Chan C."/>
        </authorList>
    </citation>
    <scope>NUCLEOTIDE SEQUENCE</scope>
</reference>
<proteinExistence type="predicted"/>
<comment type="caution">
    <text evidence="1">The sequence shown here is derived from an EMBL/GenBank/DDBJ whole genome shotgun (WGS) entry which is preliminary data.</text>
</comment>
<dbReference type="OrthoDB" id="364513at2759"/>
<dbReference type="AlphaFoldDB" id="A0A813BJ43"/>
<evidence type="ECO:0000313" key="1">
    <source>
        <dbReference type="EMBL" id="CAE7909073.1"/>
    </source>
</evidence>
<protein>
    <submittedName>
        <fullName evidence="1">Uncharacterized protein</fullName>
    </submittedName>
</protein>
<accession>A0A813BJ43</accession>
<keyword evidence="2" id="KW-1185">Reference proteome</keyword>
<dbReference type="Proteomes" id="UP000601435">
    <property type="component" value="Unassembled WGS sequence"/>
</dbReference>